<keyword evidence="1" id="KW-0413">Isomerase</keyword>
<dbReference type="InterPro" id="IPR014440">
    <property type="entry name" value="HCCAis_GSTk"/>
</dbReference>
<protein>
    <recommendedName>
        <fullName evidence="1">2-hydroxychromene-2-carboxylate isomerase</fullName>
        <ecNumber evidence="1">5.99.1.4</ecNumber>
    </recommendedName>
</protein>
<dbReference type="EMBL" id="BOOZ01000009">
    <property type="protein sequence ID" value="GIJ08936.1"/>
    <property type="molecule type" value="Genomic_DNA"/>
</dbReference>
<organism evidence="3 4">
    <name type="scientific">Micromonospora andamanensis</name>
    <dbReference type="NCBI Taxonomy" id="1287068"/>
    <lineage>
        <taxon>Bacteria</taxon>
        <taxon>Bacillati</taxon>
        <taxon>Actinomycetota</taxon>
        <taxon>Actinomycetes</taxon>
        <taxon>Micromonosporales</taxon>
        <taxon>Micromonosporaceae</taxon>
        <taxon>Micromonospora</taxon>
    </lineage>
</organism>
<comment type="caution">
    <text evidence="3">The sequence shown here is derived from an EMBL/GenBank/DDBJ whole genome shotgun (WGS) entry which is preliminary data.</text>
</comment>
<dbReference type="EC" id="5.99.1.4" evidence="1"/>
<dbReference type="Gene3D" id="3.40.30.10">
    <property type="entry name" value="Glutaredoxin"/>
    <property type="match status" value="1"/>
</dbReference>
<sequence length="225" mass="25364">MARRARLYFSFRSPYSWLTVRRLRAAVPDAFEALDWLPYWDPDEATTRLLDERGVDLHYGQMSRSKHRYILMDTKRLATADGATMAWPVDVEPWWEPAHLAWLWACRSGRAEPFYDAVTAARWERGENISDPAVVADCAARAGLDPQVATACADDPGLRAEGVDCLYRAYHDDVFGVPYLKLGHHRFWGYDRLDAFLSVWPRPAGDPVGPPVTEAYDADTAGGCG</sequence>
<dbReference type="InterPro" id="IPR001853">
    <property type="entry name" value="DSBA-like_thioredoxin_dom"/>
</dbReference>
<dbReference type="PIRSF" id="PIRSF006386">
    <property type="entry name" value="HCCAis_GSTk"/>
    <property type="match status" value="1"/>
</dbReference>
<reference evidence="3 4" key="1">
    <citation type="submission" date="2021-01" db="EMBL/GenBank/DDBJ databases">
        <title>Whole genome shotgun sequence of Verrucosispora andamanensis NBRC 109075.</title>
        <authorList>
            <person name="Komaki H."/>
            <person name="Tamura T."/>
        </authorList>
    </citation>
    <scope>NUCLEOTIDE SEQUENCE [LARGE SCALE GENOMIC DNA]</scope>
    <source>
        <strain evidence="3 4">NBRC 109075</strain>
    </source>
</reference>
<keyword evidence="4" id="KW-1185">Reference proteome</keyword>
<evidence type="ECO:0000256" key="1">
    <source>
        <dbReference type="PIRNR" id="PIRNR006386"/>
    </source>
</evidence>
<evidence type="ECO:0000259" key="2">
    <source>
        <dbReference type="Pfam" id="PF01323"/>
    </source>
</evidence>
<dbReference type="InterPro" id="IPR036249">
    <property type="entry name" value="Thioredoxin-like_sf"/>
</dbReference>
<evidence type="ECO:0000313" key="4">
    <source>
        <dbReference type="Proteomes" id="UP000647017"/>
    </source>
</evidence>
<name>A0ABQ4HTF8_9ACTN</name>
<dbReference type="SUPFAM" id="SSF52833">
    <property type="entry name" value="Thioredoxin-like"/>
    <property type="match status" value="1"/>
</dbReference>
<evidence type="ECO:0000313" key="3">
    <source>
        <dbReference type="EMBL" id="GIJ08936.1"/>
    </source>
</evidence>
<dbReference type="Pfam" id="PF01323">
    <property type="entry name" value="DSBA"/>
    <property type="match status" value="1"/>
</dbReference>
<comment type="catalytic activity">
    <reaction evidence="1">
        <text>2-hydroxychromene-2-carboxylate = (3E)-4-(2-hydroxyphenyl)-2-oxobut-3-enoate</text>
        <dbReference type="Rhea" id="RHEA:27401"/>
        <dbReference type="ChEBI" id="CHEBI:59350"/>
        <dbReference type="ChEBI" id="CHEBI:59353"/>
        <dbReference type="EC" id="5.99.1.4"/>
    </reaction>
</comment>
<feature type="domain" description="DSBA-like thioredoxin" evidence="2">
    <location>
        <begin position="7"/>
        <end position="197"/>
    </location>
</feature>
<gene>
    <name evidence="3" type="ORF">Van01_21500</name>
</gene>
<dbReference type="PANTHER" id="PTHR42943:SF2">
    <property type="entry name" value="GLUTATHIONE S-TRANSFERASE KAPPA 1"/>
    <property type="match status" value="1"/>
</dbReference>
<dbReference type="PANTHER" id="PTHR42943">
    <property type="entry name" value="GLUTATHIONE S-TRANSFERASE KAPPA"/>
    <property type="match status" value="1"/>
</dbReference>
<dbReference type="InterPro" id="IPR051924">
    <property type="entry name" value="GST_Kappa/NadH"/>
</dbReference>
<accession>A0ABQ4HTF8</accession>
<proteinExistence type="inferred from homology"/>
<dbReference type="RefSeq" id="WP_204005233.1">
    <property type="nucleotide sequence ID" value="NZ_BOOZ01000009.1"/>
</dbReference>
<dbReference type="Proteomes" id="UP000647017">
    <property type="component" value="Unassembled WGS sequence"/>
</dbReference>
<comment type="similarity">
    <text evidence="1">Belongs to the GST superfamily. NadH family.</text>
</comment>